<evidence type="ECO:0000256" key="1">
    <source>
        <dbReference type="SAM" id="Phobius"/>
    </source>
</evidence>
<protein>
    <submittedName>
        <fullName evidence="2">Uncharacterized protein</fullName>
    </submittedName>
</protein>
<keyword evidence="1" id="KW-1133">Transmembrane helix</keyword>
<name>A0A382VQS7_9ZZZZ</name>
<evidence type="ECO:0000313" key="2">
    <source>
        <dbReference type="EMBL" id="SVD48261.1"/>
    </source>
</evidence>
<keyword evidence="1" id="KW-0812">Transmembrane</keyword>
<organism evidence="2">
    <name type="scientific">marine metagenome</name>
    <dbReference type="NCBI Taxonomy" id="408172"/>
    <lineage>
        <taxon>unclassified sequences</taxon>
        <taxon>metagenomes</taxon>
        <taxon>ecological metagenomes</taxon>
    </lineage>
</organism>
<gene>
    <name evidence="2" type="ORF">METZ01_LOCUS401115</name>
</gene>
<dbReference type="EMBL" id="UINC01153504">
    <property type="protein sequence ID" value="SVD48261.1"/>
    <property type="molecule type" value="Genomic_DNA"/>
</dbReference>
<dbReference type="AlphaFoldDB" id="A0A382VQS7"/>
<sequence length="45" mass="5236">MGLVNIGLLIIMKNWFKVTLWLGFIALMVPCIVWLIHTYGLVKLY</sequence>
<reference evidence="2" key="1">
    <citation type="submission" date="2018-05" db="EMBL/GenBank/DDBJ databases">
        <authorList>
            <person name="Lanie J.A."/>
            <person name="Ng W.-L."/>
            <person name="Kazmierczak K.M."/>
            <person name="Andrzejewski T.M."/>
            <person name="Davidsen T.M."/>
            <person name="Wayne K.J."/>
            <person name="Tettelin H."/>
            <person name="Glass J.I."/>
            <person name="Rusch D."/>
            <person name="Podicherti R."/>
            <person name="Tsui H.-C.T."/>
            <person name="Winkler M.E."/>
        </authorList>
    </citation>
    <scope>NUCLEOTIDE SEQUENCE</scope>
</reference>
<proteinExistence type="predicted"/>
<accession>A0A382VQS7</accession>
<keyword evidence="1" id="KW-0472">Membrane</keyword>
<feature type="transmembrane region" description="Helical" evidence="1">
    <location>
        <begin position="20"/>
        <end position="42"/>
    </location>
</feature>